<feature type="transmembrane region" description="Helical" evidence="6">
    <location>
        <begin position="79"/>
        <end position="101"/>
    </location>
</feature>
<feature type="transmembrane region" description="Helical" evidence="6">
    <location>
        <begin position="439"/>
        <end position="460"/>
    </location>
</feature>
<protein>
    <submittedName>
        <fullName evidence="7">Membrane protein involved in the export of O-antigen and teichoic acid</fullName>
    </submittedName>
</protein>
<feature type="transmembrane region" description="Helical" evidence="6">
    <location>
        <begin position="381"/>
        <end position="402"/>
    </location>
</feature>
<organism evidence="7 8">
    <name type="scientific">Marinitoga piezophila (strain DSM 14283 / JCM 11233 / KA3)</name>
    <dbReference type="NCBI Taxonomy" id="443254"/>
    <lineage>
        <taxon>Bacteria</taxon>
        <taxon>Thermotogati</taxon>
        <taxon>Thermotogota</taxon>
        <taxon>Thermotogae</taxon>
        <taxon>Petrotogales</taxon>
        <taxon>Petrotogaceae</taxon>
        <taxon>Marinitoga</taxon>
    </lineage>
</organism>
<feature type="transmembrane region" description="Helical" evidence="6">
    <location>
        <begin position="250"/>
        <end position="274"/>
    </location>
</feature>
<evidence type="ECO:0000313" key="7">
    <source>
        <dbReference type="EMBL" id="AEX85584.1"/>
    </source>
</evidence>
<feature type="transmembrane region" description="Helical" evidence="6">
    <location>
        <begin position="213"/>
        <end position="230"/>
    </location>
</feature>
<dbReference type="Proteomes" id="UP000007161">
    <property type="component" value="Chromosome"/>
</dbReference>
<dbReference type="AlphaFoldDB" id="H2J8A0"/>
<reference evidence="7 8" key="1">
    <citation type="journal article" date="2012" name="J. Bacteriol.">
        <title>Complete Genome Sequence of the Thermophilic, Piezophilic, Heterotrophic Bacterium Marinitoga piezophila KA3.</title>
        <authorList>
            <person name="Lucas S."/>
            <person name="Han J."/>
            <person name="Lapidus A."/>
            <person name="Cheng J.F."/>
            <person name="Goodwin L.A."/>
            <person name="Pitluck S."/>
            <person name="Peters L."/>
            <person name="Mikhailova N."/>
            <person name="Teshima H."/>
            <person name="Detter J.C."/>
            <person name="Han C."/>
            <person name="Tapia R."/>
            <person name="Land M."/>
            <person name="Hauser L."/>
            <person name="Kyrpides N.C."/>
            <person name="Ivanova N."/>
            <person name="Pagani I."/>
            <person name="Vannier P."/>
            <person name="Oger P."/>
            <person name="Bartlett D.H."/>
            <person name="Noll K.M."/>
            <person name="Woyke T."/>
            <person name="Jebbar M."/>
        </authorList>
    </citation>
    <scope>NUCLEOTIDE SEQUENCE [LARGE SCALE GENOMIC DNA]</scope>
    <source>
        <strain evidence="8">DSM 14283 / JCM 11233 / KA3</strain>
    </source>
</reference>
<feature type="transmembrane region" description="Helical" evidence="6">
    <location>
        <begin position="414"/>
        <end position="433"/>
    </location>
</feature>
<dbReference type="Pfam" id="PF01943">
    <property type="entry name" value="Polysacc_synt"/>
    <property type="match status" value="1"/>
</dbReference>
<reference evidence="8" key="2">
    <citation type="submission" date="2012-01" db="EMBL/GenBank/DDBJ databases">
        <title>Complete sequence of chromosome of Marinitoga piezophila KA3.</title>
        <authorList>
            <person name="Lucas S."/>
            <person name="Han J."/>
            <person name="Lapidus A."/>
            <person name="Cheng J.-F."/>
            <person name="Goodwin L."/>
            <person name="Pitluck S."/>
            <person name="Peters L."/>
            <person name="Mikhailova N."/>
            <person name="Teshima H."/>
            <person name="Detter J.C."/>
            <person name="Han C."/>
            <person name="Tapia R."/>
            <person name="Land M."/>
            <person name="Hauser L."/>
            <person name="Kyrpides N."/>
            <person name="Ivanova N."/>
            <person name="Pagani I."/>
            <person name="Jebbar M."/>
            <person name="Vannier P."/>
            <person name="Oger P."/>
            <person name="Cario A."/>
            <person name="Bartlett D."/>
            <person name="Noll K.M."/>
            <person name="Woyke T."/>
        </authorList>
    </citation>
    <scope>NUCLEOTIDE SEQUENCE [LARGE SCALE GENOMIC DNA]</scope>
    <source>
        <strain evidence="8">DSM 14283 / JCM 11233 / KA3</strain>
    </source>
</reference>
<feature type="transmembrane region" description="Helical" evidence="6">
    <location>
        <begin position="146"/>
        <end position="169"/>
    </location>
</feature>
<dbReference type="KEGG" id="mpz:Marpi_1174"/>
<keyword evidence="4 6" id="KW-1133">Transmembrane helix</keyword>
<dbReference type="OrthoDB" id="6017905at2"/>
<accession>H2J8A0</accession>
<keyword evidence="3 6" id="KW-0812">Transmembrane</keyword>
<evidence type="ECO:0000256" key="3">
    <source>
        <dbReference type="ARBA" id="ARBA00022692"/>
    </source>
</evidence>
<dbReference type="PANTHER" id="PTHR30250">
    <property type="entry name" value="PST FAMILY PREDICTED COLANIC ACID TRANSPORTER"/>
    <property type="match status" value="1"/>
</dbReference>
<evidence type="ECO:0000256" key="2">
    <source>
        <dbReference type="ARBA" id="ARBA00022475"/>
    </source>
</evidence>
<name>H2J8A0_MARPK</name>
<proteinExistence type="predicted"/>
<evidence type="ECO:0000256" key="6">
    <source>
        <dbReference type="SAM" id="Phobius"/>
    </source>
</evidence>
<dbReference type="HOGENOM" id="CLU_022017_7_5_0"/>
<feature type="transmembrane region" description="Helical" evidence="6">
    <location>
        <begin position="181"/>
        <end position="201"/>
    </location>
</feature>
<dbReference type="STRING" id="443254.Marpi_1174"/>
<dbReference type="InterPro" id="IPR050833">
    <property type="entry name" value="Poly_Biosynth_Transport"/>
</dbReference>
<keyword evidence="2" id="KW-1003">Cell membrane</keyword>
<dbReference type="PANTHER" id="PTHR30250:SF11">
    <property type="entry name" value="O-ANTIGEN TRANSPORTER-RELATED"/>
    <property type="match status" value="1"/>
</dbReference>
<feature type="transmembrane region" description="Helical" evidence="6">
    <location>
        <begin position="116"/>
        <end position="134"/>
    </location>
</feature>
<evidence type="ECO:0000256" key="5">
    <source>
        <dbReference type="ARBA" id="ARBA00023136"/>
    </source>
</evidence>
<dbReference type="eggNOG" id="COG2244">
    <property type="taxonomic scope" value="Bacteria"/>
</dbReference>
<dbReference type="EMBL" id="CP003257">
    <property type="protein sequence ID" value="AEX85584.1"/>
    <property type="molecule type" value="Genomic_DNA"/>
</dbReference>
<feature type="transmembrane region" description="Helical" evidence="6">
    <location>
        <begin position="7"/>
        <end position="27"/>
    </location>
</feature>
<feature type="transmembrane region" description="Helical" evidence="6">
    <location>
        <begin position="355"/>
        <end position="375"/>
    </location>
</feature>
<keyword evidence="5 6" id="KW-0472">Membrane</keyword>
<comment type="subcellular location">
    <subcellularLocation>
        <location evidence="1">Cell membrane</location>
        <topology evidence="1">Multi-pass membrane protein</topology>
    </subcellularLocation>
</comment>
<keyword evidence="8" id="KW-1185">Reference proteome</keyword>
<evidence type="ECO:0000313" key="8">
    <source>
        <dbReference type="Proteomes" id="UP000007161"/>
    </source>
</evidence>
<sequence length="468" mass="54126">METSREFLKRLGAFSIGPIGAALLGFINVPLQTWLIDPTQLGKASMYSMALGISSLFIYLGFDQAFVREFNVEKDKKNLLWNSFIIPFSFSIIVMITYLYFYEPISKLLFGSVEEYIIKILAFSLPFSIFNRFNNLIIRMKEKAKLFSFIQLLNKIIGLILTIVILLFFNRNFKGIIQAQFLTLILTATITTFINYNYWFYQFKFDKELIKQLMKFGLPIIPSSIILWLLNSMDKIALRIWADFYSIGLYSAAFKIVGMIIIIQTAFLSFWPPTAYRWYENKVKIKKYEEVSNKLNSILTILFALVVLLRNYIVLLLSPEYKDATIIIPFLLFYPIMNTLSETTQIGIGFTRKTYYNILITTVAGGANIIGNFLLVPKYGALGASISTGLSYIIFFWMRTIISNLIWEKMAIKKHFISILLMVIMASLAVVYNNFGIDFIMFLLIIGYHYKEIIWGYNLAKEILLKKS</sequence>
<evidence type="ECO:0000256" key="4">
    <source>
        <dbReference type="ARBA" id="ARBA00022989"/>
    </source>
</evidence>
<feature type="transmembrane region" description="Helical" evidence="6">
    <location>
        <begin position="324"/>
        <end position="343"/>
    </location>
</feature>
<evidence type="ECO:0000256" key="1">
    <source>
        <dbReference type="ARBA" id="ARBA00004651"/>
    </source>
</evidence>
<feature type="transmembrane region" description="Helical" evidence="6">
    <location>
        <begin position="295"/>
        <end position="318"/>
    </location>
</feature>
<gene>
    <name evidence="7" type="ordered locus">Marpi_1174</name>
</gene>
<dbReference type="InterPro" id="IPR002797">
    <property type="entry name" value="Polysacc_synth"/>
</dbReference>
<dbReference type="RefSeq" id="WP_014296656.1">
    <property type="nucleotide sequence ID" value="NC_016751.1"/>
</dbReference>
<feature type="transmembrane region" description="Helical" evidence="6">
    <location>
        <begin position="47"/>
        <end position="67"/>
    </location>
</feature>
<dbReference type="GO" id="GO:0005886">
    <property type="term" value="C:plasma membrane"/>
    <property type="evidence" value="ECO:0007669"/>
    <property type="project" value="UniProtKB-SubCell"/>
</dbReference>